<reference evidence="3" key="1">
    <citation type="submission" date="2022-11" db="EMBL/GenBank/DDBJ databases">
        <title>Centuries of genome instability and evolution in soft-shell clam transmissible cancer (bioRxiv).</title>
        <authorList>
            <person name="Hart S.F.M."/>
            <person name="Yonemitsu M.A."/>
            <person name="Giersch R.M."/>
            <person name="Beal B.F."/>
            <person name="Arriagada G."/>
            <person name="Davis B.W."/>
            <person name="Ostrander E.A."/>
            <person name="Goff S.P."/>
            <person name="Metzger M.J."/>
        </authorList>
    </citation>
    <scope>NUCLEOTIDE SEQUENCE</scope>
    <source>
        <strain evidence="3">MELC-2E11</strain>
        <tissue evidence="3">Siphon/mantle</tissue>
    </source>
</reference>
<feature type="domain" description="DUF4371" evidence="2">
    <location>
        <begin position="167"/>
        <end position="281"/>
    </location>
</feature>
<dbReference type="PANTHER" id="PTHR46880">
    <property type="entry name" value="RAS-ASSOCIATING DOMAIN-CONTAINING PROTEIN"/>
    <property type="match status" value="1"/>
</dbReference>
<dbReference type="Pfam" id="PF05699">
    <property type="entry name" value="Dimer_Tnp_hAT"/>
    <property type="match status" value="1"/>
</dbReference>
<accession>A0ABY7EAQ3</accession>
<organism evidence="3 4">
    <name type="scientific">Mya arenaria</name>
    <name type="common">Soft-shell clam</name>
    <dbReference type="NCBI Taxonomy" id="6604"/>
    <lineage>
        <taxon>Eukaryota</taxon>
        <taxon>Metazoa</taxon>
        <taxon>Spiralia</taxon>
        <taxon>Lophotrochozoa</taxon>
        <taxon>Mollusca</taxon>
        <taxon>Bivalvia</taxon>
        <taxon>Autobranchia</taxon>
        <taxon>Heteroconchia</taxon>
        <taxon>Euheterodonta</taxon>
        <taxon>Imparidentia</taxon>
        <taxon>Neoheterodontei</taxon>
        <taxon>Myida</taxon>
        <taxon>Myoidea</taxon>
        <taxon>Myidae</taxon>
        <taxon>Mya</taxon>
    </lineage>
</organism>
<evidence type="ECO:0000259" key="1">
    <source>
        <dbReference type="Pfam" id="PF05699"/>
    </source>
</evidence>
<protein>
    <recommendedName>
        <fullName evidence="5">HAT C-terminal dimerisation domain-containing protein</fullName>
    </recommendedName>
</protein>
<dbReference type="SUPFAM" id="SSF53098">
    <property type="entry name" value="Ribonuclease H-like"/>
    <property type="match status" value="1"/>
</dbReference>
<dbReference type="PANTHER" id="PTHR46880:SF5">
    <property type="entry name" value="DUF4371 DOMAIN-CONTAINING PROTEIN"/>
    <property type="match status" value="1"/>
</dbReference>
<dbReference type="Pfam" id="PF14291">
    <property type="entry name" value="DUF4371"/>
    <property type="match status" value="1"/>
</dbReference>
<dbReference type="Proteomes" id="UP001164746">
    <property type="component" value="Chromosome 5"/>
</dbReference>
<evidence type="ECO:0000313" key="3">
    <source>
        <dbReference type="EMBL" id="WAR06070.1"/>
    </source>
</evidence>
<dbReference type="EMBL" id="CP111016">
    <property type="protein sequence ID" value="WAR06070.1"/>
    <property type="molecule type" value="Genomic_DNA"/>
</dbReference>
<gene>
    <name evidence="3" type="ORF">MAR_021439</name>
</gene>
<keyword evidence="4" id="KW-1185">Reference proteome</keyword>
<evidence type="ECO:0000313" key="4">
    <source>
        <dbReference type="Proteomes" id="UP001164746"/>
    </source>
</evidence>
<dbReference type="InterPro" id="IPR025398">
    <property type="entry name" value="DUF4371"/>
</dbReference>
<dbReference type="InterPro" id="IPR012337">
    <property type="entry name" value="RNaseH-like_sf"/>
</dbReference>
<sequence>MTAFIDTRSSRRTLLMRKGVYQRKFSSFKYESIYQVWLYHSVSKGGYCCKICEMFARQRSSKTAFVTRSVKLETHPTRQLNAHQESLKHKEAMKRLSDYKPNVNIYRQLLTQEQGDISKNKAAVKKIFQCIHFRIQKKMAFTENTEDLVRLVASLGVKDLQEHLDKEVKSKYLSTSSINEMLICMSDLFEQDLLSSIREKEFSLLADESSDQAHRSQMSVMARFGTENSVATNFLGFIKLNKGDATYITSALEGFLVAKGIDIHKKRFTGFDGCNTMSGAQTGVQRRMSHLSSFSTYVNCRNHRLALCLTHLIKRFPVLQDVDSAHLSLWKLFDYSPRKFKVFRHIQTVYGVKPFAITKACTTRWLSHLQAAARFVSRYVCILDTLDSLYALLEEYINFTTLPEHVKNTTQELEIIIEKYRASNLETSDTEFRKCAALFDEIKDRTTLERRVRYNDNQQHVTPEIYLKETEYGEGFVEKLAEFYGQPKEDHFQGHVTVRPALMDPNLLRTELRSFKTQLFLLRRHGKTTVGTIYQEFLQDPVFQDCFPLVYRLIYFAMILPSSLAVVERSFSLMGNILTKKRNRRTEKHSCYHACHSYSI</sequence>
<name>A0ABY7EAQ3_MYAAR</name>
<evidence type="ECO:0008006" key="5">
    <source>
        <dbReference type="Google" id="ProtNLM"/>
    </source>
</evidence>
<feature type="domain" description="HAT C-terminal dimerisation" evidence="1">
    <location>
        <begin position="538"/>
        <end position="595"/>
    </location>
</feature>
<evidence type="ECO:0000259" key="2">
    <source>
        <dbReference type="Pfam" id="PF14291"/>
    </source>
</evidence>
<dbReference type="InterPro" id="IPR008906">
    <property type="entry name" value="HATC_C_dom"/>
</dbReference>
<proteinExistence type="predicted"/>